<dbReference type="InterPro" id="IPR051096">
    <property type="entry name" value="BhsA/McbA_stress_biofilm_assoc"/>
</dbReference>
<evidence type="ECO:0000313" key="6">
    <source>
        <dbReference type="Proteomes" id="UP000038647"/>
    </source>
</evidence>
<dbReference type="OrthoDB" id="6520115at2"/>
<feature type="chain" id="PRO_5006697424" evidence="2">
    <location>
        <begin position="23"/>
        <end position="94"/>
    </location>
</feature>
<dbReference type="InterPro" id="IPR036275">
    <property type="entry name" value="YdgH-like_sf"/>
</dbReference>
<dbReference type="InterPro" id="IPR025543">
    <property type="entry name" value="Dodecin-like"/>
</dbReference>
<dbReference type="RefSeq" id="WP_004701996.1">
    <property type="nucleotide sequence ID" value="NZ_CABHPY010000185.1"/>
</dbReference>
<dbReference type="EMBL" id="CQEJ01000003">
    <property type="protein sequence ID" value="CNK61692.1"/>
    <property type="molecule type" value="Genomic_DNA"/>
</dbReference>
<reference evidence="5 6" key="1">
    <citation type="submission" date="2015-03" db="EMBL/GenBank/DDBJ databases">
        <authorList>
            <consortium name="Pathogen Informatics"/>
            <person name="Murphy D."/>
        </authorList>
    </citation>
    <scope>NUCLEOTIDE SEQUENCE [LARGE SCALE GENOMIC DNA]</scope>
    <source>
        <strain evidence="5 6">IP08791</strain>
    </source>
</reference>
<evidence type="ECO:0000259" key="3">
    <source>
        <dbReference type="Pfam" id="PF07338"/>
    </source>
</evidence>
<proteinExistence type="predicted"/>
<evidence type="ECO:0000256" key="2">
    <source>
        <dbReference type="SAM" id="SignalP"/>
    </source>
</evidence>
<dbReference type="NCBIfam" id="NF007400">
    <property type="entry name" value="PRK09929.1"/>
    <property type="match status" value="1"/>
</dbReference>
<dbReference type="AlphaFoldDB" id="A0A0T9T611"/>
<evidence type="ECO:0000313" key="4">
    <source>
        <dbReference type="EMBL" id="CNK61692.1"/>
    </source>
</evidence>
<dbReference type="SUPFAM" id="SSF159871">
    <property type="entry name" value="YdgH-like"/>
    <property type="match status" value="1"/>
</dbReference>
<evidence type="ECO:0000313" key="7">
    <source>
        <dbReference type="Proteomes" id="UP000041595"/>
    </source>
</evidence>
<dbReference type="Proteomes" id="UP000041595">
    <property type="component" value="Unassembled WGS sequence"/>
</dbReference>
<evidence type="ECO:0000313" key="5">
    <source>
        <dbReference type="EMBL" id="CNK79104.1"/>
    </source>
</evidence>
<dbReference type="Gene3D" id="3.30.1660.10">
    <property type="entry name" value="Flavin-binding protein dodecin"/>
    <property type="match status" value="1"/>
</dbReference>
<keyword evidence="1 2" id="KW-0732">Signal</keyword>
<dbReference type="Proteomes" id="UP000038647">
    <property type="component" value="Unassembled WGS sequence"/>
</dbReference>
<organism evidence="4 7">
    <name type="scientific">Yersinia aldovae</name>
    <dbReference type="NCBI Taxonomy" id="29483"/>
    <lineage>
        <taxon>Bacteria</taxon>
        <taxon>Pseudomonadati</taxon>
        <taxon>Pseudomonadota</taxon>
        <taxon>Gammaproteobacteria</taxon>
        <taxon>Enterobacterales</taxon>
        <taxon>Yersiniaceae</taxon>
        <taxon>Yersinia</taxon>
    </lineage>
</organism>
<dbReference type="PANTHER" id="PTHR34156">
    <property type="entry name" value="OUTER MEMBRANE PROTEIN-RELATED-RELATED"/>
    <property type="match status" value="1"/>
</dbReference>
<dbReference type="InterPro" id="IPR010854">
    <property type="entry name" value="YdgH/BhsA/McbA-like_dom"/>
</dbReference>
<dbReference type="EMBL" id="CQEH01000004">
    <property type="protein sequence ID" value="CNK79104.1"/>
    <property type="molecule type" value="Genomic_DNA"/>
</dbReference>
<gene>
    <name evidence="4" type="ORF">ERS137965_00573</name>
    <name evidence="5" type="ORF">ERS137966_01279</name>
</gene>
<feature type="signal peptide" evidence="2">
    <location>
        <begin position="1"/>
        <end position="22"/>
    </location>
</feature>
<name>A0A0T9T611_YERAL</name>
<feature type="domain" description="YdgH/BhsA/McbA-like" evidence="3">
    <location>
        <begin position="38"/>
        <end position="90"/>
    </location>
</feature>
<dbReference type="Pfam" id="PF07338">
    <property type="entry name" value="YdgH_BhsA-like"/>
    <property type="match status" value="1"/>
</dbReference>
<evidence type="ECO:0000256" key="1">
    <source>
        <dbReference type="ARBA" id="ARBA00022729"/>
    </source>
</evidence>
<keyword evidence="6" id="KW-1185">Reference proteome</keyword>
<accession>A0A0T9T611</accession>
<dbReference type="PANTHER" id="PTHR34156:SF8">
    <property type="entry name" value="PERIPLASMIC PROTEIN"/>
    <property type="match status" value="1"/>
</dbReference>
<protein>
    <submittedName>
        <fullName evidence="4">Protein of uncharacterized function (DUF1471)</fullName>
    </submittedName>
</protein>
<dbReference type="eggNOG" id="ENOG50333GR">
    <property type="taxonomic scope" value="Bacteria"/>
</dbReference>
<sequence length="94" mass="9974">MKLFKAITTLVLLGAFSSGAIAAELLTKDELSKNPGQYEKIGNVVTAGEQAPSDAKEELSKKADALGGDYYVVTSANTNTKIHATADVYKKKQP</sequence>
<reference evidence="4 7" key="2">
    <citation type="submission" date="2015-03" db="EMBL/GenBank/DDBJ databases">
        <authorList>
            <person name="Murphy D."/>
        </authorList>
    </citation>
    <scope>NUCLEOTIDE SEQUENCE [LARGE SCALE GENOMIC DNA]</scope>
    <source>
        <strain evidence="4 7">IP06005</strain>
    </source>
</reference>